<reference evidence="1" key="1">
    <citation type="submission" date="2014-05" db="EMBL/GenBank/DDBJ databases">
        <authorList>
            <person name="Chronopoulou M."/>
        </authorList>
    </citation>
    <scope>NUCLEOTIDE SEQUENCE</scope>
    <source>
        <tissue evidence="1">Whole organism</tissue>
    </source>
</reference>
<evidence type="ECO:0000313" key="1">
    <source>
        <dbReference type="EMBL" id="CDW45279.1"/>
    </source>
</evidence>
<organism evidence="1">
    <name type="scientific">Lepeophtheirus salmonis</name>
    <name type="common">Salmon louse</name>
    <name type="synonym">Caligus salmonis</name>
    <dbReference type="NCBI Taxonomy" id="72036"/>
    <lineage>
        <taxon>Eukaryota</taxon>
        <taxon>Metazoa</taxon>
        <taxon>Ecdysozoa</taxon>
        <taxon>Arthropoda</taxon>
        <taxon>Crustacea</taxon>
        <taxon>Multicrustacea</taxon>
        <taxon>Hexanauplia</taxon>
        <taxon>Copepoda</taxon>
        <taxon>Siphonostomatoida</taxon>
        <taxon>Caligidae</taxon>
        <taxon>Lepeophtheirus</taxon>
    </lineage>
</organism>
<dbReference type="AlphaFoldDB" id="A0A0K2V450"/>
<sequence>MIIVSCYTSTNDCGKSFLIKQSYCWIFLHNYLLL</sequence>
<dbReference type="EMBL" id="HACA01027918">
    <property type="protein sequence ID" value="CDW45279.1"/>
    <property type="molecule type" value="Transcribed_RNA"/>
</dbReference>
<proteinExistence type="predicted"/>
<protein>
    <submittedName>
        <fullName evidence="1">Uncharacterized protein</fullName>
    </submittedName>
</protein>
<name>A0A0K2V450_LEPSM</name>
<accession>A0A0K2V450</accession>